<accession>A0A9W8NFN2</accession>
<dbReference type="Proteomes" id="UP001148614">
    <property type="component" value="Unassembled WGS sequence"/>
</dbReference>
<feature type="compositionally biased region" description="Low complexity" evidence="1">
    <location>
        <begin position="238"/>
        <end position="252"/>
    </location>
</feature>
<feature type="compositionally biased region" description="Basic and acidic residues" evidence="1">
    <location>
        <begin position="225"/>
        <end position="236"/>
    </location>
</feature>
<evidence type="ECO:0000313" key="2">
    <source>
        <dbReference type="EMBL" id="KAJ3574459.1"/>
    </source>
</evidence>
<sequence length="574" mass="64183">MSINREGKGRPSWSVGLDDEDFRESDTITSNANTSSIDFAKPLPPIPQTKQHGVDESYDLQMTRADEAQRASQLRSAKDLRRTQHQHPEILRPGTTSQAAFSCPEIANEQHPEILRPGIVSTPASHKSRVGHYLSAITSSPFQITTRCNTHSSEAEPCLRSEPTTPIENRNEFTPDHSSRPRFVPRKPSYVQAFIEQEPSPGATSTYSAYRPSEPLRPGNQAVRPSDRIDETRRPTESTSSRQRSNAVSSSSAVTFVDGVLFEMVSPPPAPSSSAPPDRGRPTYTSPRTRSRSPSPAYGAFVKDWPRQTRRSFFERTQARIESSVNERLVKAGLRPPPSFKVLKVEKSPTSTSSMIEEQQKRINATPSLSTEAAWQARIERLQRRGEQQQLTVPPFRQLKDQRKPSWDISSDEDEAQVSSSAPAQHIRKRPNLHTNLAPPGITEFQGLNKTSPMDISNAKDFADSHSRNASDDSLFLNLDPDKNNTQNPESTSFFASDYSRKQLAASEEKYQIIPAESHGEQEEKETELIKANPSTCLSQDQPSPIDDRRGLPSQAQRRTLVKKKGMHLRQTTD</sequence>
<feature type="region of interest" description="Disordered" evidence="1">
    <location>
        <begin position="384"/>
        <end position="574"/>
    </location>
</feature>
<proteinExistence type="predicted"/>
<feature type="region of interest" description="Disordered" evidence="1">
    <location>
        <begin position="152"/>
        <end position="252"/>
    </location>
</feature>
<protein>
    <submittedName>
        <fullName evidence="2">Uncharacterized protein</fullName>
    </submittedName>
</protein>
<feature type="compositionally biased region" description="Polar residues" evidence="1">
    <location>
        <begin position="446"/>
        <end position="455"/>
    </location>
</feature>
<gene>
    <name evidence="2" type="ORF">NPX13_g4353</name>
</gene>
<feature type="compositionally biased region" description="Polar residues" evidence="1">
    <location>
        <begin position="484"/>
        <end position="495"/>
    </location>
</feature>
<feature type="compositionally biased region" description="Basic and acidic residues" evidence="1">
    <location>
        <begin position="76"/>
        <end position="90"/>
    </location>
</feature>
<reference evidence="2" key="1">
    <citation type="submission" date="2022-07" db="EMBL/GenBank/DDBJ databases">
        <title>Genome Sequence of Xylaria arbuscula.</title>
        <authorList>
            <person name="Buettner E."/>
        </authorList>
    </citation>
    <scope>NUCLEOTIDE SEQUENCE</scope>
    <source>
        <strain evidence="2">VT107</strain>
    </source>
</reference>
<organism evidence="2 3">
    <name type="scientific">Xylaria arbuscula</name>
    <dbReference type="NCBI Taxonomy" id="114810"/>
    <lineage>
        <taxon>Eukaryota</taxon>
        <taxon>Fungi</taxon>
        <taxon>Dikarya</taxon>
        <taxon>Ascomycota</taxon>
        <taxon>Pezizomycotina</taxon>
        <taxon>Sordariomycetes</taxon>
        <taxon>Xylariomycetidae</taxon>
        <taxon>Xylariales</taxon>
        <taxon>Xylariaceae</taxon>
        <taxon>Xylaria</taxon>
    </lineage>
</organism>
<feature type="compositionally biased region" description="Basic and acidic residues" evidence="1">
    <location>
        <begin position="461"/>
        <end position="471"/>
    </location>
</feature>
<feature type="region of interest" description="Disordered" evidence="1">
    <location>
        <begin position="1"/>
        <end position="52"/>
    </location>
</feature>
<evidence type="ECO:0000256" key="1">
    <source>
        <dbReference type="SAM" id="MobiDB-lite"/>
    </source>
</evidence>
<feature type="compositionally biased region" description="Polar residues" evidence="1">
    <location>
        <begin position="348"/>
        <end position="371"/>
    </location>
</feature>
<feature type="compositionally biased region" description="Basic and acidic residues" evidence="1">
    <location>
        <begin position="169"/>
        <end position="179"/>
    </location>
</feature>
<dbReference type="EMBL" id="JANPWZ010000609">
    <property type="protein sequence ID" value="KAJ3574459.1"/>
    <property type="molecule type" value="Genomic_DNA"/>
</dbReference>
<feature type="region of interest" description="Disordered" evidence="1">
    <location>
        <begin position="66"/>
        <end position="97"/>
    </location>
</feature>
<feature type="compositionally biased region" description="Low complexity" evidence="1">
    <location>
        <begin position="272"/>
        <end position="296"/>
    </location>
</feature>
<evidence type="ECO:0000313" key="3">
    <source>
        <dbReference type="Proteomes" id="UP001148614"/>
    </source>
</evidence>
<feature type="compositionally biased region" description="Polar residues" evidence="1">
    <location>
        <begin position="533"/>
        <end position="543"/>
    </location>
</feature>
<name>A0A9W8NFN2_9PEZI</name>
<feature type="compositionally biased region" description="Polar residues" evidence="1">
    <location>
        <begin position="27"/>
        <end position="37"/>
    </location>
</feature>
<keyword evidence="3" id="KW-1185">Reference proteome</keyword>
<dbReference type="AlphaFoldDB" id="A0A9W8NFN2"/>
<feature type="region of interest" description="Disordered" evidence="1">
    <location>
        <begin position="345"/>
        <end position="371"/>
    </location>
</feature>
<comment type="caution">
    <text evidence="2">The sequence shown here is derived from an EMBL/GenBank/DDBJ whole genome shotgun (WGS) entry which is preliminary data.</text>
</comment>
<feature type="region of interest" description="Disordered" evidence="1">
    <location>
        <begin position="267"/>
        <end position="300"/>
    </location>
</feature>